<dbReference type="Pfam" id="PF22669">
    <property type="entry name" value="Exo_endo_phos2"/>
    <property type="match status" value="2"/>
</dbReference>
<accession>A0AAP0X6U3</accession>
<keyword evidence="8" id="KW-1185">Reference proteome</keyword>
<dbReference type="PANTHER" id="PTHR45666:SF34">
    <property type="entry name" value="TYPE IV INOSITOL POLYPHOSPHATE 5-PHOSPHATASE 7"/>
    <property type="match status" value="1"/>
</dbReference>
<evidence type="ECO:0000313" key="8">
    <source>
        <dbReference type="Proteomes" id="UP001415857"/>
    </source>
</evidence>
<reference evidence="7 8" key="1">
    <citation type="journal article" date="2024" name="Plant J.">
        <title>Genome sequences and population genomics reveal climatic adaptation and genomic divergence between two closely related sweetgum species.</title>
        <authorList>
            <person name="Xu W.Q."/>
            <person name="Ren C.Q."/>
            <person name="Zhang X.Y."/>
            <person name="Comes H.P."/>
            <person name="Liu X.H."/>
            <person name="Li Y.G."/>
            <person name="Kettle C.J."/>
            <person name="Jalonen R."/>
            <person name="Gaisberger H."/>
            <person name="Ma Y.Z."/>
            <person name="Qiu Y.X."/>
        </authorList>
    </citation>
    <scope>NUCLEOTIDE SEQUENCE [LARGE SCALE GENOMIC DNA]</scope>
    <source>
        <strain evidence="7">Hangzhou</strain>
    </source>
</reference>
<evidence type="ECO:0000313" key="7">
    <source>
        <dbReference type="EMBL" id="KAK9287993.1"/>
    </source>
</evidence>
<dbReference type="GO" id="GO:0010305">
    <property type="term" value="P:leaf vascular tissue pattern formation"/>
    <property type="evidence" value="ECO:0007669"/>
    <property type="project" value="UniProtKB-ARBA"/>
</dbReference>
<dbReference type="GO" id="GO:0034485">
    <property type="term" value="F:phosphatidylinositol-3,4,5-trisphosphate 5-phosphatase activity"/>
    <property type="evidence" value="ECO:0007669"/>
    <property type="project" value="UniProtKB-EC"/>
</dbReference>
<dbReference type="Proteomes" id="UP001415857">
    <property type="component" value="Unassembled WGS sequence"/>
</dbReference>
<dbReference type="InterPro" id="IPR000300">
    <property type="entry name" value="IPPc"/>
</dbReference>
<name>A0AAP0X6U3_LIQFO</name>
<gene>
    <name evidence="7" type="ORF">L1049_016438</name>
</gene>
<dbReference type="InterPro" id="IPR036691">
    <property type="entry name" value="Endo/exonu/phosph_ase_sf"/>
</dbReference>
<evidence type="ECO:0000256" key="1">
    <source>
        <dbReference type="ARBA" id="ARBA00001786"/>
    </source>
</evidence>
<dbReference type="SMART" id="SM00128">
    <property type="entry name" value="IPPc"/>
    <property type="match status" value="1"/>
</dbReference>
<dbReference type="AlphaFoldDB" id="A0AAP0X6U3"/>
<feature type="domain" description="Inositol polyphosphate-related phosphatase" evidence="6">
    <location>
        <begin position="244"/>
        <end position="540"/>
    </location>
</feature>
<protein>
    <recommendedName>
        <fullName evidence="6">Inositol polyphosphate-related phosphatase domain-containing protein</fullName>
    </recommendedName>
</protein>
<organism evidence="7 8">
    <name type="scientific">Liquidambar formosana</name>
    <name type="common">Formosan gum</name>
    <dbReference type="NCBI Taxonomy" id="63359"/>
    <lineage>
        <taxon>Eukaryota</taxon>
        <taxon>Viridiplantae</taxon>
        <taxon>Streptophyta</taxon>
        <taxon>Embryophyta</taxon>
        <taxon>Tracheophyta</taxon>
        <taxon>Spermatophyta</taxon>
        <taxon>Magnoliopsida</taxon>
        <taxon>eudicotyledons</taxon>
        <taxon>Gunneridae</taxon>
        <taxon>Pentapetalae</taxon>
        <taxon>Saxifragales</taxon>
        <taxon>Altingiaceae</taxon>
        <taxon>Liquidambar</taxon>
    </lineage>
</organism>
<feature type="region of interest" description="Disordered" evidence="5">
    <location>
        <begin position="259"/>
        <end position="280"/>
    </location>
</feature>
<comment type="catalytic activity">
    <reaction evidence="4">
        <text>a 1,2-diacyl-sn-glycero-3-phospho-(1D-myo-inositol-3,4,5-trisphosphate) + H2O = a 1,2-diacyl-sn-glycero-3-phospho-(1D-myo-inositol-3,4-bisphosphate) + phosphate</text>
        <dbReference type="Rhea" id="RHEA:25528"/>
        <dbReference type="ChEBI" id="CHEBI:15377"/>
        <dbReference type="ChEBI" id="CHEBI:43474"/>
        <dbReference type="ChEBI" id="CHEBI:57658"/>
        <dbReference type="ChEBI" id="CHEBI:57836"/>
        <dbReference type="EC" id="3.1.3.86"/>
    </reaction>
</comment>
<evidence type="ECO:0000259" key="6">
    <source>
        <dbReference type="SMART" id="SM00128"/>
    </source>
</evidence>
<dbReference type="GO" id="GO:0004445">
    <property type="term" value="F:inositol-polyphosphate 5-phosphatase activity"/>
    <property type="evidence" value="ECO:0007669"/>
    <property type="project" value="InterPro"/>
</dbReference>
<comment type="similarity">
    <text evidence="2">Belongs to the inositol polyphosphate 5-phosphatase family.</text>
</comment>
<comment type="catalytic activity">
    <reaction evidence="1">
        <text>a 1,2-diacyl-sn-glycero-3-phospho-(1D-myo-inositol-4,5-bisphosphate) + H2O = a 1,2-diacyl-sn-glycero-3-phospho-(1D-myo-inositol 4-phosphate) + phosphate</text>
        <dbReference type="Rhea" id="RHEA:22764"/>
        <dbReference type="ChEBI" id="CHEBI:15377"/>
        <dbReference type="ChEBI" id="CHEBI:43474"/>
        <dbReference type="ChEBI" id="CHEBI:58178"/>
        <dbReference type="ChEBI" id="CHEBI:58456"/>
        <dbReference type="EC" id="3.1.3.36"/>
    </reaction>
</comment>
<keyword evidence="3" id="KW-0378">Hydrolase</keyword>
<sequence length="572" mass="65414">MRDGNSKKSKLSWSKTLVRKWFNIKSKTEDFQADEVVNGGGEVEWRNSFSEREPCTLKKSKTEKASKNPERVRRGRMDLDNPRIIDVQNHSIFVSTWNVGGKSPPSNLNLDDWLHASSPADIYVLGFQEIVPLNAGNVLGAEDNGPAKKWLALIRRTLNNLPGTSGSSACYTPSPIPEPIVELDADFEGSARKKASSFFPRRSFQSTQSWRTDNDPSIPQPKLDRRFSVCDRVIFGHRPSDFDPNFRWGHRPSDYRPSDYSRWGSSDDDNGPADSPSTVLFSPMSYGGSAPVEDGYRLPGHSRYCLVASKQMVGIFLTIWVKSDLRDYVRNMKVSCVGRGLMGYLGNKGSISISMSLHQTSFCFVCSHLTSGQKEGDELRRNSDVMEILKKTRFPRVNDVGDEKSPETILEHDRIIWLGDLNYRIALSYRSAKALVEMQNWRALLENDQLRIQQRRGRVFEGWNEGKIYFPPTYKYSNNSDRYAGDDMHPKEKRRTPAWCDRILWYGEGINQLSYVRGESRFSDHRPVSSIFWAEVESVNNRFRKSMSCSSSRIEVEDLYPYSHGYTELSFF</sequence>
<comment type="caution">
    <text evidence="7">The sequence shown here is derived from an EMBL/GenBank/DDBJ whole genome shotgun (WGS) entry which is preliminary data.</text>
</comment>
<dbReference type="GO" id="GO:0004439">
    <property type="term" value="F:phosphatidylinositol-4,5-bisphosphate 5-phosphatase activity"/>
    <property type="evidence" value="ECO:0007669"/>
    <property type="project" value="UniProtKB-EC"/>
</dbReference>
<dbReference type="GO" id="GO:0046856">
    <property type="term" value="P:phosphatidylinositol dephosphorylation"/>
    <property type="evidence" value="ECO:0007669"/>
    <property type="project" value="InterPro"/>
</dbReference>
<evidence type="ECO:0000256" key="3">
    <source>
        <dbReference type="ARBA" id="ARBA00022801"/>
    </source>
</evidence>
<evidence type="ECO:0000256" key="2">
    <source>
        <dbReference type="ARBA" id="ARBA00010768"/>
    </source>
</evidence>
<dbReference type="PANTHER" id="PTHR45666">
    <property type="entry name" value="TYPE IV INOSITOL POLYPHOSPHATE 5-PHOSPHATASE 9"/>
    <property type="match status" value="1"/>
</dbReference>
<dbReference type="FunFam" id="3.60.10.10:FF:000023">
    <property type="entry name" value="Type IV inositol polyphosphate 5-phosphatase 7"/>
    <property type="match status" value="1"/>
</dbReference>
<evidence type="ECO:0000256" key="4">
    <source>
        <dbReference type="ARBA" id="ARBA00051871"/>
    </source>
</evidence>
<dbReference type="SUPFAM" id="SSF56219">
    <property type="entry name" value="DNase I-like"/>
    <property type="match status" value="2"/>
</dbReference>
<evidence type="ECO:0000256" key="5">
    <source>
        <dbReference type="SAM" id="MobiDB-lite"/>
    </source>
</evidence>
<dbReference type="InterPro" id="IPR045849">
    <property type="entry name" value="IP5P_plant"/>
</dbReference>
<dbReference type="FunFam" id="3.60.10.10:FF:000019">
    <property type="entry name" value="Type IV inositol polyphosphate 5-phosphatase 7"/>
    <property type="match status" value="1"/>
</dbReference>
<dbReference type="EMBL" id="JBBPBK010000003">
    <property type="protein sequence ID" value="KAK9287993.1"/>
    <property type="molecule type" value="Genomic_DNA"/>
</dbReference>
<proteinExistence type="inferred from homology"/>
<dbReference type="Gene3D" id="3.60.10.10">
    <property type="entry name" value="Endonuclease/exonuclease/phosphatase"/>
    <property type="match status" value="2"/>
</dbReference>